<dbReference type="SMART" id="SM00825">
    <property type="entry name" value="PKS_KS"/>
    <property type="match status" value="1"/>
</dbReference>
<dbReference type="Pfam" id="PF16073">
    <property type="entry name" value="SAT"/>
    <property type="match status" value="1"/>
</dbReference>
<dbReference type="NCBIfam" id="TIGR04532">
    <property type="entry name" value="PT_fungal_PKS"/>
    <property type="match status" value="1"/>
</dbReference>
<dbReference type="InterPro" id="IPR009081">
    <property type="entry name" value="PP-bd_ACP"/>
</dbReference>
<dbReference type="InterPro" id="IPR016039">
    <property type="entry name" value="Thiolase-like"/>
</dbReference>
<evidence type="ECO:0000313" key="9">
    <source>
        <dbReference type="EMBL" id="KAK4234621.1"/>
    </source>
</evidence>
<dbReference type="InterPro" id="IPR016035">
    <property type="entry name" value="Acyl_Trfase/lysoPLipase"/>
</dbReference>
<feature type="region of interest" description="N-terminal hotdog fold" evidence="4">
    <location>
        <begin position="1359"/>
        <end position="1501"/>
    </location>
</feature>
<accession>A0AAN7C3B8</accession>
<dbReference type="CDD" id="cd00833">
    <property type="entry name" value="PKS"/>
    <property type="match status" value="1"/>
</dbReference>
<dbReference type="InterPro" id="IPR020806">
    <property type="entry name" value="PKS_PP-bd"/>
</dbReference>
<dbReference type="GO" id="GO:0004312">
    <property type="term" value="F:fatty acid synthase activity"/>
    <property type="evidence" value="ECO:0007669"/>
    <property type="project" value="TreeGrafter"/>
</dbReference>
<dbReference type="InterPro" id="IPR050091">
    <property type="entry name" value="PKS_NRPS_Biosynth_Enz"/>
</dbReference>
<feature type="domain" description="PKS/mFAS DH" evidence="8">
    <location>
        <begin position="1359"/>
        <end position="1688"/>
    </location>
</feature>
<dbReference type="Pfam" id="PF00550">
    <property type="entry name" value="PP-binding"/>
    <property type="match status" value="1"/>
</dbReference>
<dbReference type="Pfam" id="PF02801">
    <property type="entry name" value="Ketoacyl-synt_C"/>
    <property type="match status" value="1"/>
</dbReference>
<dbReference type="Gene3D" id="3.40.366.10">
    <property type="entry name" value="Malonyl-Coenzyme A Acyl Carrier Protein, domain 2"/>
    <property type="match status" value="2"/>
</dbReference>
<dbReference type="GO" id="GO:0044550">
    <property type="term" value="P:secondary metabolite biosynthetic process"/>
    <property type="evidence" value="ECO:0007669"/>
    <property type="project" value="TreeGrafter"/>
</dbReference>
<dbReference type="SUPFAM" id="SSF52151">
    <property type="entry name" value="FabD/lysophospholipase-like"/>
    <property type="match status" value="1"/>
</dbReference>
<dbReference type="InterPro" id="IPR042104">
    <property type="entry name" value="PKS_dehydratase_sf"/>
</dbReference>
<dbReference type="SUPFAM" id="SSF53901">
    <property type="entry name" value="Thiolase-like"/>
    <property type="match status" value="1"/>
</dbReference>
<evidence type="ECO:0000313" key="10">
    <source>
        <dbReference type="Proteomes" id="UP001303760"/>
    </source>
</evidence>
<dbReference type="Gene3D" id="3.30.70.3290">
    <property type="match status" value="1"/>
</dbReference>
<dbReference type="FunFam" id="3.40.366.10:FF:000017">
    <property type="entry name" value="Non-reducing polyketide synthase aptA"/>
    <property type="match status" value="1"/>
</dbReference>
<dbReference type="InterPro" id="IPR032088">
    <property type="entry name" value="SAT"/>
</dbReference>
<reference evidence="9" key="1">
    <citation type="journal article" date="2023" name="Mol. Phylogenet. Evol.">
        <title>Genome-scale phylogeny and comparative genomics of the fungal order Sordariales.</title>
        <authorList>
            <person name="Hensen N."/>
            <person name="Bonometti L."/>
            <person name="Westerberg I."/>
            <person name="Brannstrom I.O."/>
            <person name="Guillou S."/>
            <person name="Cros-Aarteil S."/>
            <person name="Calhoun S."/>
            <person name="Haridas S."/>
            <person name="Kuo A."/>
            <person name="Mondo S."/>
            <person name="Pangilinan J."/>
            <person name="Riley R."/>
            <person name="LaButti K."/>
            <person name="Andreopoulos B."/>
            <person name="Lipzen A."/>
            <person name="Chen C."/>
            <person name="Yan M."/>
            <person name="Daum C."/>
            <person name="Ng V."/>
            <person name="Clum A."/>
            <person name="Steindorff A."/>
            <person name="Ohm R.A."/>
            <person name="Martin F."/>
            <person name="Silar P."/>
            <person name="Natvig D.O."/>
            <person name="Lalanne C."/>
            <person name="Gautier V."/>
            <person name="Ament-Velasquez S.L."/>
            <person name="Kruys A."/>
            <person name="Hutchinson M.I."/>
            <person name="Powell A.J."/>
            <person name="Barry K."/>
            <person name="Miller A.N."/>
            <person name="Grigoriev I.V."/>
            <person name="Debuchy R."/>
            <person name="Gladieux P."/>
            <person name="Hiltunen Thoren M."/>
            <person name="Johannesson H."/>
        </authorList>
    </citation>
    <scope>NUCLEOTIDE SEQUENCE</scope>
    <source>
        <strain evidence="9">CBS 532.94</strain>
    </source>
</reference>
<evidence type="ECO:0000259" key="7">
    <source>
        <dbReference type="PROSITE" id="PS52004"/>
    </source>
</evidence>
<dbReference type="InterPro" id="IPR049900">
    <property type="entry name" value="PKS_mFAS_DH"/>
</dbReference>
<evidence type="ECO:0000259" key="6">
    <source>
        <dbReference type="PROSITE" id="PS50075"/>
    </source>
</evidence>
<dbReference type="GO" id="GO:0006633">
    <property type="term" value="P:fatty acid biosynthetic process"/>
    <property type="evidence" value="ECO:0007669"/>
    <property type="project" value="InterPro"/>
</dbReference>
<gene>
    <name evidence="9" type="ORF">C8A03DRAFT_18519</name>
</gene>
<keyword evidence="10" id="KW-1185">Reference proteome</keyword>
<dbReference type="SMART" id="SM00827">
    <property type="entry name" value="PKS_AT"/>
    <property type="match status" value="1"/>
</dbReference>
<dbReference type="InterPro" id="IPR049551">
    <property type="entry name" value="PKS_DH_C"/>
</dbReference>
<dbReference type="Pfam" id="PF00109">
    <property type="entry name" value="ketoacyl-synt"/>
    <property type="match status" value="1"/>
</dbReference>
<evidence type="ECO:0000256" key="2">
    <source>
        <dbReference type="ARBA" id="ARBA00022553"/>
    </source>
</evidence>
<dbReference type="InterPro" id="IPR020841">
    <property type="entry name" value="PKS_Beta-ketoAc_synthase_dom"/>
</dbReference>
<feature type="region of interest" description="Disordered" evidence="5">
    <location>
        <begin position="1709"/>
        <end position="1740"/>
    </location>
</feature>
<dbReference type="Gene3D" id="3.40.47.10">
    <property type="match status" value="1"/>
</dbReference>
<dbReference type="PROSITE" id="PS52004">
    <property type="entry name" value="KS3_2"/>
    <property type="match status" value="1"/>
</dbReference>
<dbReference type="SUPFAM" id="SSF55048">
    <property type="entry name" value="Probable ACP-binding domain of malonyl-CoA ACP transacylase"/>
    <property type="match status" value="1"/>
</dbReference>
<feature type="active site" description="Proton donor; for dehydratase activity" evidence="4">
    <location>
        <position position="1591"/>
    </location>
</feature>
<dbReference type="PROSITE" id="PS50075">
    <property type="entry name" value="CARRIER"/>
    <property type="match status" value="1"/>
</dbReference>
<proteinExistence type="predicted"/>
<dbReference type="FunFam" id="3.40.47.10:FF:000031">
    <property type="entry name" value="Sterigmatocystin biosynthesis polyketide synthase"/>
    <property type="match status" value="1"/>
</dbReference>
<dbReference type="PANTHER" id="PTHR43775:SF37">
    <property type="entry name" value="SI:DKEY-61P9.11"/>
    <property type="match status" value="1"/>
</dbReference>
<dbReference type="Gene3D" id="3.10.129.110">
    <property type="entry name" value="Polyketide synthase dehydratase"/>
    <property type="match status" value="1"/>
</dbReference>
<keyword evidence="1" id="KW-0596">Phosphopantetheine</keyword>
<dbReference type="Proteomes" id="UP001303760">
    <property type="component" value="Unassembled WGS sequence"/>
</dbReference>
<dbReference type="Pfam" id="PF22621">
    <property type="entry name" value="CurL-like_PKS_C"/>
    <property type="match status" value="1"/>
</dbReference>
<comment type="caution">
    <text evidence="9">The sequence shown here is derived from an EMBL/GenBank/DDBJ whole genome shotgun (WGS) entry which is preliminary data.</text>
</comment>
<keyword evidence="2" id="KW-0597">Phosphoprotein</keyword>
<dbReference type="Pfam" id="PF14765">
    <property type="entry name" value="PS-DH"/>
    <property type="match status" value="1"/>
</dbReference>
<dbReference type="InterPro" id="IPR036736">
    <property type="entry name" value="ACP-like_sf"/>
</dbReference>
<feature type="domain" description="Carrier" evidence="6">
    <location>
        <begin position="1781"/>
        <end position="1858"/>
    </location>
</feature>
<protein>
    <submittedName>
        <fullName evidence="9">Polyketide synthase</fullName>
    </submittedName>
</protein>
<dbReference type="PROSITE" id="PS52019">
    <property type="entry name" value="PKS_MFAS_DH"/>
    <property type="match status" value="1"/>
</dbReference>
<dbReference type="PROSITE" id="PS00606">
    <property type="entry name" value="KS3_1"/>
    <property type="match status" value="1"/>
</dbReference>
<dbReference type="FunFam" id="3.10.129.110:FF:000001">
    <property type="entry name" value="Sterigmatocystin biosynthesis polyketide synthase"/>
    <property type="match status" value="1"/>
</dbReference>
<dbReference type="InterPro" id="IPR001227">
    <property type="entry name" value="Ac_transferase_dom_sf"/>
</dbReference>
<dbReference type="GO" id="GO:0004315">
    <property type="term" value="F:3-oxoacyl-[acyl-carrier-protein] synthase activity"/>
    <property type="evidence" value="ECO:0007669"/>
    <property type="project" value="InterPro"/>
</dbReference>
<dbReference type="InterPro" id="IPR014030">
    <property type="entry name" value="Ketoacyl_synth_N"/>
</dbReference>
<organism evidence="9 10">
    <name type="scientific">Achaetomium macrosporum</name>
    <dbReference type="NCBI Taxonomy" id="79813"/>
    <lineage>
        <taxon>Eukaryota</taxon>
        <taxon>Fungi</taxon>
        <taxon>Dikarya</taxon>
        <taxon>Ascomycota</taxon>
        <taxon>Pezizomycotina</taxon>
        <taxon>Sordariomycetes</taxon>
        <taxon>Sordariomycetidae</taxon>
        <taxon>Sordariales</taxon>
        <taxon>Chaetomiaceae</taxon>
        <taxon>Achaetomium</taxon>
    </lineage>
</organism>
<dbReference type="InterPro" id="IPR030918">
    <property type="entry name" value="PT_fungal_PKS"/>
</dbReference>
<dbReference type="FunFam" id="1.10.1200.10:FF:000011">
    <property type="entry name" value="Sterigmatocystin biosynthesis polyketide synthase"/>
    <property type="match status" value="1"/>
</dbReference>
<evidence type="ECO:0000259" key="8">
    <source>
        <dbReference type="PROSITE" id="PS52019"/>
    </source>
</evidence>
<reference evidence="9" key="2">
    <citation type="submission" date="2023-05" db="EMBL/GenBank/DDBJ databases">
        <authorList>
            <consortium name="Lawrence Berkeley National Laboratory"/>
            <person name="Steindorff A."/>
            <person name="Hensen N."/>
            <person name="Bonometti L."/>
            <person name="Westerberg I."/>
            <person name="Brannstrom I.O."/>
            <person name="Guillou S."/>
            <person name="Cros-Aarteil S."/>
            <person name="Calhoun S."/>
            <person name="Haridas S."/>
            <person name="Kuo A."/>
            <person name="Mondo S."/>
            <person name="Pangilinan J."/>
            <person name="Riley R."/>
            <person name="Labutti K."/>
            <person name="Andreopoulos B."/>
            <person name="Lipzen A."/>
            <person name="Chen C."/>
            <person name="Yanf M."/>
            <person name="Daum C."/>
            <person name="Ng V."/>
            <person name="Clum A."/>
            <person name="Ohm R."/>
            <person name="Martin F."/>
            <person name="Silar P."/>
            <person name="Natvig D."/>
            <person name="Lalanne C."/>
            <person name="Gautier V."/>
            <person name="Ament-Velasquez S.L."/>
            <person name="Kruys A."/>
            <person name="Hutchinson M.I."/>
            <person name="Powell A.J."/>
            <person name="Barry K."/>
            <person name="Miller A.N."/>
            <person name="Grigoriev I.V."/>
            <person name="Debuchy R."/>
            <person name="Gladieux P."/>
            <person name="Thoren M.H."/>
            <person name="Johannesson H."/>
        </authorList>
    </citation>
    <scope>NUCLEOTIDE SEQUENCE</scope>
    <source>
        <strain evidence="9">CBS 532.94</strain>
    </source>
</reference>
<feature type="region of interest" description="C-terminal hotdog fold" evidence="4">
    <location>
        <begin position="1528"/>
        <end position="1688"/>
    </location>
</feature>
<dbReference type="InterPro" id="IPR014031">
    <property type="entry name" value="Ketoacyl_synth_C"/>
</dbReference>
<dbReference type="Pfam" id="PF00698">
    <property type="entry name" value="Acyl_transf_1"/>
    <property type="match status" value="1"/>
</dbReference>
<dbReference type="GO" id="GO:0031177">
    <property type="term" value="F:phosphopantetheine binding"/>
    <property type="evidence" value="ECO:0007669"/>
    <property type="project" value="InterPro"/>
</dbReference>
<evidence type="ECO:0000256" key="1">
    <source>
        <dbReference type="ARBA" id="ARBA00022450"/>
    </source>
</evidence>
<name>A0AAN7C3B8_9PEZI</name>
<feature type="active site" description="Proton acceptor; for dehydratase activity" evidence="4">
    <location>
        <position position="1391"/>
    </location>
</feature>
<dbReference type="InterPro" id="IPR016036">
    <property type="entry name" value="Malonyl_transacylase_ACP-bd"/>
</dbReference>
<feature type="domain" description="Ketosynthase family 3 (KS3)" evidence="7">
    <location>
        <begin position="412"/>
        <end position="848"/>
    </location>
</feature>
<evidence type="ECO:0000256" key="4">
    <source>
        <dbReference type="PROSITE-ProRule" id="PRU01363"/>
    </source>
</evidence>
<dbReference type="EMBL" id="MU860347">
    <property type="protein sequence ID" value="KAK4234621.1"/>
    <property type="molecule type" value="Genomic_DNA"/>
</dbReference>
<dbReference type="PANTHER" id="PTHR43775">
    <property type="entry name" value="FATTY ACID SYNTHASE"/>
    <property type="match status" value="1"/>
</dbReference>
<dbReference type="Gene3D" id="1.10.1200.10">
    <property type="entry name" value="ACP-like"/>
    <property type="match status" value="1"/>
</dbReference>
<dbReference type="SUPFAM" id="SSF47336">
    <property type="entry name" value="ACP-like"/>
    <property type="match status" value="1"/>
</dbReference>
<evidence type="ECO:0000256" key="3">
    <source>
        <dbReference type="ARBA" id="ARBA00022679"/>
    </source>
</evidence>
<keyword evidence="3" id="KW-0808">Transferase</keyword>
<dbReference type="InterPro" id="IPR014043">
    <property type="entry name" value="Acyl_transferase_dom"/>
</dbReference>
<sequence length="1859" mass="199980">MADQLSTATPSTDSFVEPGSRKFGYFGNEFPHDDLQDVFRRLWIHSKDRRHRLLAAFIHEATLAVRQEVALLPPSLRALVPPFETILTLADHTALRNGPLGGSVDGMLLCALQLAAFIGYHEDLDGSDEAFDFGSPDACLTGLGTGLLSTAAVSLASTLADMPSAGAEVIRIAFRLGILVGEVSQNLQPRAVDGGPGDSWAYVMPDAAAAEVQKELDALHAAEGISEPNKVFISAISRNSVTVSGPPARLKHLFSASGHFRDRTFVALPVYGGLCHAHHIYGEEHVDKIIQASSLASLDGSLKPRVLVFPTSSGTPFARESAVGLFRDIVRDILTQTIQWDKVVEGVTQHARSISASDCSVFTFRTSLPVRDLVDALNADAEPQQPVARARDLLTWVSKPETIPKGPSGSKQSKIAIVGMACRLPGGATDTDKFWDILDRGLDVHRTIPADRFDVETHFDPTGKRMNTSMTQYGCFIDEPGLFDAPFFNMSPREALQTDPMQRLALVTAYEALERAGYVANRTPATNLHRIGTFYGQTCDDYREVNAGQEVGTYYITGGCRAFGPGRINYFFKFSGPSFSIDTACSSGLAAIDIACKSLWSGDTDMAVAGGMNVLTNCDGFAGLGQGHFLTKTPNACKTWDCDADGYCRADGVASVVMKRLEDAEADNDNILGVILASGTNHSAEAISITHPHAGHQADLTRQLLDQAGVDPLEVSYIEMHGTGTQAGDAQEIQSVTDVFAPLSKARRRGPKQPLHIGAVKANVGHGEAVAGTTALLKVLLMFSKQAIPRHVGIKTAINPGFPKDLDRRNLHIPYDKTPWPSVPGKTRIAVVNNFSAAGGNSSIIIAEPPSRPANSVSSASLDPRTTHVVAVSAKSKASLRNNLSRLISYLSTHPDTPLPDLAYTTTARRTHHNHRIAIATSSLSHLHSQLSTALETCETHKPIPPSGPPSVVFAFTGQGASHKTMSLSLFTHSPAFRSRLLHLDTLCQSQGFDSIIPAIDGSFPPDHAHPPTTTQLALVCVEMALAGYWEYELGVRPDVVVGHSLGEYAALQVAGVLSASDVVHLVGRRARMLEGRCEAGSHRMVAVRAGLGEIKGIIERVGGKEGRMEYEVACVNGPRDTVLSGTGEEMERIVEVLEGEGVKCVRLDVAFAFHSAQTDPILDELEDTARKGVLFQPLRMPIISPLLGRVIFDENTVNASYIRRSTRETVDFWGAVEAARKIGTVDESMVWIEMGPHPVCMGFARSIMPSLATAVPSLRRGEDNWKTLSQSLALVHTAGVQVSWDQFHRPFERSCGLRLVDLPTYAWNDKTYWLQYNGDWVLRKGNTFYDAEDKAKAAAAAVNNKPVTVSTLRTSLVHRVVEESFSGSAGRVVVQSDLMQPDFLAAVWGHKMNNAGVATSSIHADIAFTLGKYLLNKLKPDSSKNHSAADIGISNLVVREGLVAQKNTTVPQLIQITVTTADIDSGSAHLEWHNLAPDGHSLIDEEPIVTAQVIYGSASSWLASWVPMAHLVQSRIETLSKLADEGTATRFSHGMAYQLFANNLVDYAAKYRGMQSVVLHGLEAYADVTLACNSGDDGGGVWTVPPYFIDSVCHLAGFAMNVSDAVDTKNNFCVTPGWGLLRIARKLVPGGRYRSYVKMLPTQEDPTVYLGDVYVLGQGEQGEQGEGRIVGVMQAIKFRRYPRVLLNRFFSAAEVKNVLPSVQVTTAATIPSDGGTGGTTTKAGPAPAPSIPQPKVDSEPPVITAPPPIPVPVPVPPPQATGVVEKAAAHTTTTGNSASNSSDSTAAKALALIAAEAAIEPADLHDDASFASIGVDSLMSLVIAEKLREQFNITVSGSLFLEYPTVGDLRAWLLEYYS</sequence>
<dbReference type="InterPro" id="IPR018201">
    <property type="entry name" value="Ketoacyl_synth_AS"/>
</dbReference>
<dbReference type="SMART" id="SM00823">
    <property type="entry name" value="PKS_PP"/>
    <property type="match status" value="1"/>
</dbReference>
<evidence type="ECO:0000256" key="5">
    <source>
        <dbReference type="SAM" id="MobiDB-lite"/>
    </source>
</evidence>